<reference evidence="3" key="1">
    <citation type="submission" date="2013-09" db="EMBL/GenBank/DDBJ databases">
        <title>Corchorus olitorius genome sequencing.</title>
        <authorList>
            <person name="Alam M."/>
            <person name="Haque M.S."/>
            <person name="Islam M.S."/>
            <person name="Emdad E.M."/>
            <person name="Islam M.M."/>
            <person name="Ahmed B."/>
            <person name="Halim A."/>
            <person name="Hossen Q.M.M."/>
            <person name="Hossain M.Z."/>
            <person name="Ahmed R."/>
            <person name="Khan M.M."/>
            <person name="Islam R."/>
            <person name="Rashid M.M."/>
            <person name="Khan S.A."/>
            <person name="Rahman M.S."/>
            <person name="Alam M."/>
            <person name="Yahiya A.S."/>
            <person name="Khan M.S."/>
            <person name="Azam M.S."/>
            <person name="Haque T."/>
            <person name="Lashkar M.Z.H."/>
            <person name="Akhand A.I."/>
            <person name="Morshed G."/>
            <person name="Roy S."/>
            <person name="Uddin K.S."/>
            <person name="Rabeya T."/>
            <person name="Hossain A.S."/>
            <person name="Chowdhury A."/>
            <person name="Snigdha A.R."/>
            <person name="Mortoza M.S."/>
            <person name="Matin S.A."/>
            <person name="Hoque S.M.E."/>
            <person name="Islam M.K."/>
            <person name="Roy D.K."/>
            <person name="Haider R."/>
            <person name="Moosa M.M."/>
            <person name="Elias S.M."/>
            <person name="Hasan A.M."/>
            <person name="Jahan S."/>
            <person name="Shafiuddin M."/>
            <person name="Mahmood N."/>
            <person name="Shommy N.S."/>
        </authorList>
    </citation>
    <scope>NUCLEOTIDE SEQUENCE [LARGE SCALE GENOMIC DNA]</scope>
    <source>
        <strain evidence="3">cv. O-4</strain>
    </source>
</reference>
<feature type="region of interest" description="Disordered" evidence="1">
    <location>
        <begin position="1"/>
        <end position="33"/>
    </location>
</feature>
<evidence type="ECO:0000313" key="2">
    <source>
        <dbReference type="EMBL" id="OMO64376.1"/>
    </source>
</evidence>
<accession>A0A1R3H2A6</accession>
<evidence type="ECO:0000313" key="3">
    <source>
        <dbReference type="Proteomes" id="UP000187203"/>
    </source>
</evidence>
<dbReference type="AlphaFoldDB" id="A0A1R3H2A6"/>
<sequence length="136" mass="15125">MKSPPPESPWPPRRRASLPNIGSKLQPQPPLNVLNPMPTSFLPKIPPNPSKLAKTGLKFSLRSGGFHRQMTPKLGCVVHRRVPGFHTVYALTLSICNLVVMEFPLLCPFVNCVLAVEFENDCKQPDYALDLSFCAM</sequence>
<keyword evidence="3" id="KW-1185">Reference proteome</keyword>
<organism evidence="2 3">
    <name type="scientific">Corchorus olitorius</name>
    <dbReference type="NCBI Taxonomy" id="93759"/>
    <lineage>
        <taxon>Eukaryota</taxon>
        <taxon>Viridiplantae</taxon>
        <taxon>Streptophyta</taxon>
        <taxon>Embryophyta</taxon>
        <taxon>Tracheophyta</taxon>
        <taxon>Spermatophyta</taxon>
        <taxon>Magnoliopsida</taxon>
        <taxon>eudicotyledons</taxon>
        <taxon>Gunneridae</taxon>
        <taxon>Pentapetalae</taxon>
        <taxon>rosids</taxon>
        <taxon>malvids</taxon>
        <taxon>Malvales</taxon>
        <taxon>Malvaceae</taxon>
        <taxon>Grewioideae</taxon>
        <taxon>Apeibeae</taxon>
        <taxon>Corchorus</taxon>
    </lineage>
</organism>
<name>A0A1R3H2A6_9ROSI</name>
<dbReference type="EMBL" id="AWUE01020974">
    <property type="protein sequence ID" value="OMO64376.1"/>
    <property type="molecule type" value="Genomic_DNA"/>
</dbReference>
<dbReference type="Proteomes" id="UP000187203">
    <property type="component" value="Unassembled WGS sequence"/>
</dbReference>
<evidence type="ECO:0000256" key="1">
    <source>
        <dbReference type="SAM" id="MobiDB-lite"/>
    </source>
</evidence>
<protein>
    <submittedName>
        <fullName evidence="2">Cytochrome P450 89A2-like protein</fullName>
    </submittedName>
</protein>
<comment type="caution">
    <text evidence="2">The sequence shown here is derived from an EMBL/GenBank/DDBJ whole genome shotgun (WGS) entry which is preliminary data.</text>
</comment>
<proteinExistence type="predicted"/>
<gene>
    <name evidence="2" type="ORF">COLO4_32061</name>
</gene>
<feature type="compositionally biased region" description="Pro residues" evidence="1">
    <location>
        <begin position="1"/>
        <end position="11"/>
    </location>
</feature>